<organism evidence="2 3">
    <name type="scientific">Stagnimonas aquatica</name>
    <dbReference type="NCBI Taxonomy" id="2689987"/>
    <lineage>
        <taxon>Bacteria</taxon>
        <taxon>Pseudomonadati</taxon>
        <taxon>Pseudomonadota</taxon>
        <taxon>Gammaproteobacteria</taxon>
        <taxon>Nevskiales</taxon>
        <taxon>Nevskiaceae</taxon>
        <taxon>Stagnimonas</taxon>
    </lineage>
</organism>
<accession>A0A3N0VA11</accession>
<proteinExistence type="predicted"/>
<dbReference type="SUPFAM" id="SSF53474">
    <property type="entry name" value="alpha/beta-Hydrolases"/>
    <property type="match status" value="1"/>
</dbReference>
<dbReference type="AlphaFoldDB" id="A0A3N0VA11"/>
<gene>
    <name evidence="2" type="ORF">ED208_10440</name>
</gene>
<sequence>MAAPLLILHGSRGAASALQPLVDALRPAGAVEALNLLGHGGRAIPDQFTVEALASDVLRQMDQRGLERALLFGYSFGGYIALWLARHHPQRLAGICTLATKVRYDAETVSHFTHLSSVERISAPGSPQPAIQASLHPGQDWQALATRLAALYRRLGEQPALGEEDFRAIRVPSLLMSAHADQLLPWQELLDLHRLIPGSHAFTFAGRAHPIDALPLPLLAGVLATWLRDCNRA</sequence>
<dbReference type="InterPro" id="IPR029058">
    <property type="entry name" value="AB_hydrolase_fold"/>
</dbReference>
<feature type="domain" description="AB hydrolase-1" evidence="1">
    <location>
        <begin position="4"/>
        <end position="106"/>
    </location>
</feature>
<protein>
    <submittedName>
        <fullName evidence="2">Alpha/beta fold hydrolase</fullName>
    </submittedName>
</protein>
<dbReference type="InterPro" id="IPR050266">
    <property type="entry name" value="AB_hydrolase_sf"/>
</dbReference>
<dbReference type="RefSeq" id="WP_123211836.1">
    <property type="nucleotide sequence ID" value="NZ_RJVO01000004.1"/>
</dbReference>
<reference evidence="2 3" key="1">
    <citation type="submission" date="2018-10" db="EMBL/GenBank/DDBJ databases">
        <authorList>
            <person name="Chen W.-M."/>
        </authorList>
    </citation>
    <scope>NUCLEOTIDE SEQUENCE [LARGE SCALE GENOMIC DNA]</scope>
    <source>
        <strain evidence="2 3">THS-13</strain>
    </source>
</reference>
<name>A0A3N0VA11_9GAMM</name>
<evidence type="ECO:0000313" key="3">
    <source>
        <dbReference type="Proteomes" id="UP000282106"/>
    </source>
</evidence>
<comment type="caution">
    <text evidence="2">The sequence shown here is derived from an EMBL/GenBank/DDBJ whole genome shotgun (WGS) entry which is preliminary data.</text>
</comment>
<dbReference type="InterPro" id="IPR000073">
    <property type="entry name" value="AB_hydrolase_1"/>
</dbReference>
<dbReference type="Gene3D" id="3.40.50.1820">
    <property type="entry name" value="alpha/beta hydrolase"/>
    <property type="match status" value="1"/>
</dbReference>
<dbReference type="InParanoid" id="A0A3N0VA11"/>
<dbReference type="GO" id="GO:0016020">
    <property type="term" value="C:membrane"/>
    <property type="evidence" value="ECO:0007669"/>
    <property type="project" value="TreeGrafter"/>
</dbReference>
<dbReference type="PANTHER" id="PTHR43798:SF33">
    <property type="entry name" value="HYDROLASE, PUTATIVE (AFU_ORTHOLOGUE AFUA_2G14860)-RELATED"/>
    <property type="match status" value="1"/>
</dbReference>
<keyword evidence="3" id="KW-1185">Reference proteome</keyword>
<dbReference type="EMBL" id="RJVO01000004">
    <property type="protein sequence ID" value="ROH89539.1"/>
    <property type="molecule type" value="Genomic_DNA"/>
</dbReference>
<evidence type="ECO:0000313" key="2">
    <source>
        <dbReference type="EMBL" id="ROH89539.1"/>
    </source>
</evidence>
<evidence type="ECO:0000259" key="1">
    <source>
        <dbReference type="Pfam" id="PF00561"/>
    </source>
</evidence>
<dbReference type="Proteomes" id="UP000282106">
    <property type="component" value="Unassembled WGS sequence"/>
</dbReference>
<keyword evidence="2" id="KW-0378">Hydrolase</keyword>
<dbReference type="GO" id="GO:0016787">
    <property type="term" value="F:hydrolase activity"/>
    <property type="evidence" value="ECO:0007669"/>
    <property type="project" value="UniProtKB-KW"/>
</dbReference>
<dbReference type="PANTHER" id="PTHR43798">
    <property type="entry name" value="MONOACYLGLYCEROL LIPASE"/>
    <property type="match status" value="1"/>
</dbReference>
<dbReference type="Pfam" id="PF00561">
    <property type="entry name" value="Abhydrolase_1"/>
    <property type="match status" value="1"/>
</dbReference>